<reference evidence="1" key="1">
    <citation type="submission" date="2022-05" db="EMBL/GenBank/DDBJ databases">
        <title>Chromosome-level genome of Chaenocephalus aceratus.</title>
        <authorList>
            <person name="Park H."/>
        </authorList>
    </citation>
    <scope>NUCLEOTIDE SEQUENCE</scope>
    <source>
        <strain evidence="1">KU_202001</strain>
    </source>
</reference>
<sequence>NITLFRRTAAPSLPSLTPQQSHLSKSRGRLAFGPAGLSLAASACSLHCDSGRALIQERGGA</sequence>
<name>A0ACB9Y0J2_CHAAC</name>
<feature type="non-terminal residue" evidence="1">
    <location>
        <position position="1"/>
    </location>
</feature>
<organism evidence="1 2">
    <name type="scientific">Chaenocephalus aceratus</name>
    <name type="common">Blackfin icefish</name>
    <name type="synonym">Chaenichthys aceratus</name>
    <dbReference type="NCBI Taxonomy" id="36190"/>
    <lineage>
        <taxon>Eukaryota</taxon>
        <taxon>Metazoa</taxon>
        <taxon>Chordata</taxon>
        <taxon>Craniata</taxon>
        <taxon>Vertebrata</taxon>
        <taxon>Euteleostomi</taxon>
        <taxon>Actinopterygii</taxon>
        <taxon>Neopterygii</taxon>
        <taxon>Teleostei</taxon>
        <taxon>Neoteleostei</taxon>
        <taxon>Acanthomorphata</taxon>
        <taxon>Eupercaria</taxon>
        <taxon>Perciformes</taxon>
        <taxon>Notothenioidei</taxon>
        <taxon>Channichthyidae</taxon>
        <taxon>Chaenocephalus</taxon>
    </lineage>
</organism>
<dbReference type="Proteomes" id="UP001057452">
    <property type="component" value="Chromosome 1"/>
</dbReference>
<dbReference type="EMBL" id="CM043785">
    <property type="protein sequence ID" value="KAI4833108.1"/>
    <property type="molecule type" value="Genomic_DNA"/>
</dbReference>
<proteinExistence type="predicted"/>
<gene>
    <name evidence="1" type="ORF">KUCAC02_016025</name>
</gene>
<accession>A0ACB9Y0J2</accession>
<evidence type="ECO:0000313" key="2">
    <source>
        <dbReference type="Proteomes" id="UP001057452"/>
    </source>
</evidence>
<comment type="caution">
    <text evidence="1">The sequence shown here is derived from an EMBL/GenBank/DDBJ whole genome shotgun (WGS) entry which is preliminary data.</text>
</comment>
<protein>
    <submittedName>
        <fullName evidence="1">Uncharacterized protein</fullName>
    </submittedName>
</protein>
<evidence type="ECO:0000313" key="1">
    <source>
        <dbReference type="EMBL" id="KAI4833108.1"/>
    </source>
</evidence>
<feature type="non-terminal residue" evidence="1">
    <location>
        <position position="61"/>
    </location>
</feature>
<keyword evidence="2" id="KW-1185">Reference proteome</keyword>